<evidence type="ECO:0000313" key="4">
    <source>
        <dbReference type="Proteomes" id="UP000199126"/>
    </source>
</evidence>
<evidence type="ECO:0000259" key="2">
    <source>
        <dbReference type="Pfam" id="PF24035"/>
    </source>
</evidence>
<gene>
    <name evidence="3" type="ORF">SAMN04487948_101195</name>
</gene>
<dbReference type="Gene3D" id="1.10.10.10">
    <property type="entry name" value="Winged helix-like DNA-binding domain superfamily/Winged helix DNA-binding domain"/>
    <property type="match status" value="1"/>
</dbReference>
<reference evidence="4" key="1">
    <citation type="submission" date="2016-10" db="EMBL/GenBank/DDBJ databases">
        <authorList>
            <person name="Varghese N."/>
            <person name="Submissions S."/>
        </authorList>
    </citation>
    <scope>NUCLEOTIDE SEQUENCE [LARGE SCALE GENOMIC DNA]</scope>
    <source>
        <strain evidence="4">CGMCC 1.10121</strain>
    </source>
</reference>
<keyword evidence="1" id="KW-0472">Membrane</keyword>
<feature type="transmembrane region" description="Helical" evidence="1">
    <location>
        <begin position="112"/>
        <end position="134"/>
    </location>
</feature>
<keyword evidence="4" id="KW-1185">Reference proteome</keyword>
<keyword evidence="1" id="KW-1133">Transmembrane helix</keyword>
<dbReference type="RefSeq" id="WP_089820589.1">
    <property type="nucleotide sequence ID" value="NZ_FODV01000001.1"/>
</dbReference>
<dbReference type="AlphaFoldDB" id="A0A1H8MYU7"/>
<accession>A0A1H8MYU7</accession>
<feature type="transmembrane region" description="Helical" evidence="1">
    <location>
        <begin position="140"/>
        <end position="160"/>
    </location>
</feature>
<dbReference type="OrthoDB" id="331021at2157"/>
<sequence>MTADGGRLSTDALFQILGNSRRRFIIRHLYRTNDPVDLKELARLIAAEEEGTTPEALTDEERQRVYVSLYQTHLPTLTESGLIEYDESERTLSIDRRALEAHCVEATADRWLVGYAVVALVCALGGVVFSLGGVVGAGGASGFLLVVSLALAGLVIGQYLRRTRTFTRKCLLSLVD</sequence>
<dbReference type="InterPro" id="IPR055768">
    <property type="entry name" value="DUF7344"/>
</dbReference>
<protein>
    <recommendedName>
        <fullName evidence="2">DUF7344 domain-containing protein</fullName>
    </recommendedName>
</protein>
<dbReference type="Pfam" id="PF24035">
    <property type="entry name" value="DUF7344"/>
    <property type="match status" value="1"/>
</dbReference>
<proteinExistence type="predicted"/>
<name>A0A1H8MYU7_9EURY</name>
<keyword evidence="1" id="KW-0812">Transmembrane</keyword>
<dbReference type="Proteomes" id="UP000199126">
    <property type="component" value="Unassembled WGS sequence"/>
</dbReference>
<organism evidence="3 4">
    <name type="scientific">Halogranum amylolyticum</name>
    <dbReference type="NCBI Taxonomy" id="660520"/>
    <lineage>
        <taxon>Archaea</taxon>
        <taxon>Methanobacteriati</taxon>
        <taxon>Methanobacteriota</taxon>
        <taxon>Stenosarchaea group</taxon>
        <taxon>Halobacteria</taxon>
        <taxon>Halobacteriales</taxon>
        <taxon>Haloferacaceae</taxon>
    </lineage>
</organism>
<dbReference type="InterPro" id="IPR036388">
    <property type="entry name" value="WH-like_DNA-bd_sf"/>
</dbReference>
<dbReference type="EMBL" id="FODV01000001">
    <property type="protein sequence ID" value="SEO22561.1"/>
    <property type="molecule type" value="Genomic_DNA"/>
</dbReference>
<evidence type="ECO:0000256" key="1">
    <source>
        <dbReference type="SAM" id="Phobius"/>
    </source>
</evidence>
<evidence type="ECO:0000313" key="3">
    <source>
        <dbReference type="EMBL" id="SEO22561.1"/>
    </source>
</evidence>
<feature type="domain" description="DUF7344" evidence="2">
    <location>
        <begin position="14"/>
        <end position="92"/>
    </location>
</feature>